<evidence type="ECO:0000256" key="2">
    <source>
        <dbReference type="ARBA" id="ARBA00022771"/>
    </source>
</evidence>
<feature type="region of interest" description="Disordered" evidence="4">
    <location>
        <begin position="1"/>
        <end position="43"/>
    </location>
</feature>
<reference evidence="5 6" key="1">
    <citation type="journal article" date="2020" name="bioRxiv">
        <title>Metabolic contributions of an alphaproteobacterial endosymbiont in the apicomplexan Cardiosporidium cionae.</title>
        <authorList>
            <person name="Hunter E.S."/>
            <person name="Paight C.J."/>
            <person name="Lane C.E."/>
        </authorList>
    </citation>
    <scope>NUCLEOTIDE SEQUENCE [LARGE SCALE GENOMIC DNA]</scope>
    <source>
        <strain evidence="5">ESH_2018</strain>
    </source>
</reference>
<dbReference type="InterPro" id="IPR039723">
    <property type="entry name" value="Vps71/ZNHIT1"/>
</dbReference>
<evidence type="ECO:0008006" key="7">
    <source>
        <dbReference type="Google" id="ProtNLM"/>
    </source>
</evidence>
<organism evidence="5 6">
    <name type="scientific">Cardiosporidium cionae</name>
    <dbReference type="NCBI Taxonomy" id="476202"/>
    <lineage>
        <taxon>Eukaryota</taxon>
        <taxon>Sar</taxon>
        <taxon>Alveolata</taxon>
        <taxon>Apicomplexa</taxon>
        <taxon>Aconoidasida</taxon>
        <taxon>Nephromycida</taxon>
        <taxon>Cardiosporidium</taxon>
    </lineage>
</organism>
<keyword evidence="2" id="KW-0863">Zinc-finger</keyword>
<dbReference type="PANTHER" id="PTHR13093">
    <property type="entry name" value="ZINC FINGER HIT DOMAIN CONTAINING PROTEIN 1"/>
    <property type="match status" value="1"/>
</dbReference>
<evidence type="ECO:0000256" key="4">
    <source>
        <dbReference type="SAM" id="MobiDB-lite"/>
    </source>
</evidence>
<name>A0ABQ7J8I0_9APIC</name>
<evidence type="ECO:0000256" key="3">
    <source>
        <dbReference type="ARBA" id="ARBA00022833"/>
    </source>
</evidence>
<comment type="caution">
    <text evidence="5">The sequence shown here is derived from an EMBL/GenBank/DDBJ whole genome shotgun (WGS) entry which is preliminary data.</text>
</comment>
<gene>
    <name evidence="5" type="ORF">IE077_003323</name>
</gene>
<dbReference type="CDD" id="cd21437">
    <property type="entry name" value="zf-HIT_ZNHIT1_like"/>
    <property type="match status" value="1"/>
</dbReference>
<proteinExistence type="predicted"/>
<keyword evidence="6" id="KW-1185">Reference proteome</keyword>
<evidence type="ECO:0000313" key="5">
    <source>
        <dbReference type="EMBL" id="KAF8820292.1"/>
    </source>
</evidence>
<evidence type="ECO:0000313" key="6">
    <source>
        <dbReference type="Proteomes" id="UP000823046"/>
    </source>
</evidence>
<protein>
    <recommendedName>
        <fullName evidence="7">HIT-type domain-containing protein</fullName>
    </recommendedName>
</protein>
<dbReference type="Proteomes" id="UP000823046">
    <property type="component" value="Unassembled WGS sequence"/>
</dbReference>
<accession>A0ABQ7J8I0</accession>
<evidence type="ECO:0000256" key="1">
    <source>
        <dbReference type="ARBA" id="ARBA00022723"/>
    </source>
</evidence>
<dbReference type="EMBL" id="JADAQX010000426">
    <property type="protein sequence ID" value="KAF8820292.1"/>
    <property type="molecule type" value="Genomic_DNA"/>
</dbReference>
<keyword evidence="1" id="KW-0479">Metal-binding</keyword>
<sequence>MPSKKRVTTVRKDKIASRRKRRENDEEQTSDMERPHALGKPAKFKHRGKLDINIIIAQEEIDAAKQNSLCWMSTKAGPSSRSPRRFCIVCGWPAFYKCSQCFNRRQASLIRFFCSRKCMEIHHETDCTKPINLLNW</sequence>
<keyword evidence="3" id="KW-0862">Zinc</keyword>